<sequence length="141" mass="17097">MEVLKKWQEKLNGREYREELEPFEEEELKKDGIIAVFGCSDDLCEIRGSLYDEIECYYDKKIVYVKESDCFVTVDYYYENPNELIKVDLSKRPYIDISNKNGWKYELPNIPQVEFKIYEEESIYCTGKLFYLKDFINWQEK</sequence>
<accession>A0ABS2G139</accession>
<dbReference type="Proteomes" id="UP000728968">
    <property type="component" value="Unassembled WGS sequence"/>
</dbReference>
<evidence type="ECO:0008006" key="3">
    <source>
        <dbReference type="Google" id="ProtNLM"/>
    </source>
</evidence>
<protein>
    <recommendedName>
        <fullName evidence="3">DUF5348 domain-containing protein</fullName>
    </recommendedName>
</protein>
<gene>
    <name evidence="1" type="ORF">H6A04_05605</name>
</gene>
<comment type="caution">
    <text evidence="1">The sequence shown here is derived from an EMBL/GenBank/DDBJ whole genome shotgun (WGS) entry which is preliminary data.</text>
</comment>
<organism evidence="1 2">
    <name type="scientific">Fusobacterium mortiferum</name>
    <dbReference type="NCBI Taxonomy" id="850"/>
    <lineage>
        <taxon>Bacteria</taxon>
        <taxon>Fusobacteriati</taxon>
        <taxon>Fusobacteriota</taxon>
        <taxon>Fusobacteriia</taxon>
        <taxon>Fusobacteriales</taxon>
        <taxon>Fusobacteriaceae</taxon>
        <taxon>Fusobacterium</taxon>
    </lineage>
</organism>
<dbReference type="RefSeq" id="WP_204716079.1">
    <property type="nucleotide sequence ID" value="NZ_JACJLT010000037.1"/>
</dbReference>
<name>A0ABS2G139_FUSMR</name>
<reference evidence="1 2" key="1">
    <citation type="journal article" date="2021" name="Sci. Rep.">
        <title>The distribution of antibiotic resistance genes in chicken gut microbiota commensals.</title>
        <authorList>
            <person name="Juricova H."/>
            <person name="Matiasovicova J."/>
            <person name="Kubasova T."/>
            <person name="Cejkova D."/>
            <person name="Rychlik I."/>
        </authorList>
    </citation>
    <scope>NUCLEOTIDE SEQUENCE [LARGE SCALE GENOMIC DNA]</scope>
    <source>
        <strain evidence="1 2">An425</strain>
    </source>
</reference>
<evidence type="ECO:0000313" key="2">
    <source>
        <dbReference type="Proteomes" id="UP000728968"/>
    </source>
</evidence>
<keyword evidence="2" id="KW-1185">Reference proteome</keyword>
<evidence type="ECO:0000313" key="1">
    <source>
        <dbReference type="EMBL" id="MBM6875129.1"/>
    </source>
</evidence>
<proteinExistence type="predicted"/>
<dbReference type="EMBL" id="JACJLT010000037">
    <property type="protein sequence ID" value="MBM6875129.1"/>
    <property type="molecule type" value="Genomic_DNA"/>
</dbReference>